<protein>
    <submittedName>
        <fullName evidence="1">Uncharacterized protein</fullName>
    </submittedName>
</protein>
<dbReference type="STRING" id="190650.CC_2086"/>
<reference evidence="1 2" key="1">
    <citation type="journal article" date="2001" name="Proc. Natl. Acad. Sci. U.S.A.">
        <title>Complete genome sequence of Caulobacter crescentus.</title>
        <authorList>
            <person name="Nierman W.C."/>
            <person name="Feldblyum T.V."/>
            <person name="Laub M.T."/>
            <person name="Paulsen I.T."/>
            <person name="Nelson K.E."/>
            <person name="Eisen J.A."/>
            <person name="Heidelberg J.F."/>
            <person name="Alley M.R."/>
            <person name="Ohta N."/>
            <person name="Maddock J.R."/>
            <person name="Potocka I."/>
            <person name="Nelson W.C."/>
            <person name="Newton A."/>
            <person name="Stephens C."/>
            <person name="Phadke N.D."/>
            <person name="Ely B."/>
            <person name="DeBoy R.T."/>
            <person name="Dodson R.J."/>
            <person name="Durkin A.S."/>
            <person name="Gwinn M.L."/>
            <person name="Haft D.H."/>
            <person name="Kolonay J.F."/>
            <person name="Smit J."/>
            <person name="Craven M.B."/>
            <person name="Khouri H."/>
            <person name="Shetty J."/>
            <person name="Berry K."/>
            <person name="Utterback T."/>
            <person name="Tran K."/>
            <person name="Wolf A."/>
            <person name="Vamathevan J."/>
            <person name="Ermolaeva M."/>
            <person name="White O."/>
            <person name="Salzberg S.L."/>
            <person name="Venter J.C."/>
            <person name="Shapiro L."/>
            <person name="Fraser C.M."/>
        </authorList>
    </citation>
    <scope>NUCLEOTIDE SEQUENCE [LARGE SCALE GENOMIC DNA]</scope>
    <source>
        <strain evidence="2">ATCC 19089 / CB15</strain>
    </source>
</reference>
<keyword evidence="2" id="KW-1185">Reference proteome</keyword>
<dbReference type="PIR" id="E87507">
    <property type="entry name" value="E87507"/>
</dbReference>
<sequence>MSIDGLPGLGDHRPWTQFRFKTNSRQRLFFVAGRFLKAGRVAFQAQADAIDAAELLGIGRLVMAQDHHLAFTGQFDGVGAHMAQQLLPALGLDRLGDVHRVDRLAFGQGRQLGQDGVLDRGGHTPRHATDRVRTRGAACARETTALTEPR</sequence>
<dbReference type="EnsemblBacteria" id="AAK24057">
    <property type="protein sequence ID" value="AAK24057"/>
    <property type="gene ID" value="CC_2086"/>
</dbReference>
<gene>
    <name evidence="1" type="ordered locus">CC_2086</name>
</gene>
<evidence type="ECO:0000313" key="2">
    <source>
        <dbReference type="Proteomes" id="UP000001816"/>
    </source>
</evidence>
<proteinExistence type="predicted"/>
<name>Q9A6K7_CAUVC</name>
<dbReference type="Proteomes" id="UP000001816">
    <property type="component" value="Chromosome"/>
</dbReference>
<dbReference type="KEGG" id="ccr:CC_2086"/>
<dbReference type="AlphaFoldDB" id="Q9A6K7"/>
<dbReference type="EMBL" id="AE005673">
    <property type="protein sequence ID" value="AAK24057.1"/>
    <property type="molecule type" value="Genomic_DNA"/>
</dbReference>
<organism evidence="1 2">
    <name type="scientific">Caulobacter vibrioides (strain ATCC 19089 / CIP 103742 / CB 15)</name>
    <name type="common">Caulobacter crescentus</name>
    <dbReference type="NCBI Taxonomy" id="190650"/>
    <lineage>
        <taxon>Bacteria</taxon>
        <taxon>Pseudomonadati</taxon>
        <taxon>Pseudomonadota</taxon>
        <taxon>Alphaproteobacteria</taxon>
        <taxon>Caulobacterales</taxon>
        <taxon>Caulobacteraceae</taxon>
        <taxon>Caulobacter</taxon>
    </lineage>
</organism>
<dbReference type="HOGENOM" id="CLU_1737250_0_0_5"/>
<evidence type="ECO:0000313" key="1">
    <source>
        <dbReference type="EMBL" id="AAK24057.1"/>
    </source>
</evidence>
<dbReference type="BioCyc" id="CAULO:CC2086-MONOMER"/>
<accession>Q9A6K7</accession>